<dbReference type="InterPro" id="IPR001789">
    <property type="entry name" value="Sig_transdc_resp-reg_receiver"/>
</dbReference>
<keyword evidence="2" id="KW-0547">Nucleotide-binding</keyword>
<dbReference type="Gene3D" id="3.40.50.300">
    <property type="entry name" value="P-loop containing nucleotide triphosphate hydrolases"/>
    <property type="match status" value="1"/>
</dbReference>
<dbReference type="InterPro" id="IPR025662">
    <property type="entry name" value="Sigma_54_int_dom_ATP-bd_1"/>
</dbReference>
<name>A0AA35G8H4_9FIRM</name>
<comment type="function">
    <text evidence="6">May play the central regulatory role in sporulation. It may be an element of the effector pathway responsible for the activation of sporulation genes in response to nutritional stress. Spo0A may act in concert with spo0H (a sigma factor) to control the expression of some genes that are critical to the sporulation process.</text>
</comment>
<dbReference type="SUPFAM" id="SSF52172">
    <property type="entry name" value="CheY-like"/>
    <property type="match status" value="1"/>
</dbReference>
<dbReference type="Pfam" id="PF00158">
    <property type="entry name" value="Sigma54_activat"/>
    <property type="match status" value="1"/>
</dbReference>
<dbReference type="KEGG" id="cmic:caldi_21610"/>
<dbReference type="EMBL" id="AP025628">
    <property type="protein sequence ID" value="BDG61071.1"/>
    <property type="molecule type" value="Genomic_DNA"/>
</dbReference>
<feature type="domain" description="Sigma-54 factor interaction" evidence="8">
    <location>
        <begin position="144"/>
        <end position="369"/>
    </location>
</feature>
<evidence type="ECO:0000256" key="6">
    <source>
        <dbReference type="ARBA" id="ARBA00024867"/>
    </source>
</evidence>
<proteinExistence type="predicted"/>
<dbReference type="PANTHER" id="PTHR32071">
    <property type="entry name" value="TRANSCRIPTIONAL REGULATORY PROTEIN"/>
    <property type="match status" value="1"/>
</dbReference>
<dbReference type="Pfam" id="PF00072">
    <property type="entry name" value="Response_reg"/>
    <property type="match status" value="1"/>
</dbReference>
<dbReference type="InterPro" id="IPR058031">
    <property type="entry name" value="AAA_lid_NorR"/>
</dbReference>
<dbReference type="InterPro" id="IPR011006">
    <property type="entry name" value="CheY-like_superfamily"/>
</dbReference>
<evidence type="ECO:0000256" key="2">
    <source>
        <dbReference type="ARBA" id="ARBA00022741"/>
    </source>
</evidence>
<dbReference type="Proteomes" id="UP001163687">
    <property type="component" value="Chromosome"/>
</dbReference>
<dbReference type="CDD" id="cd00009">
    <property type="entry name" value="AAA"/>
    <property type="match status" value="1"/>
</dbReference>
<dbReference type="Pfam" id="PF02954">
    <property type="entry name" value="HTH_8"/>
    <property type="match status" value="1"/>
</dbReference>
<dbReference type="PROSITE" id="PS00688">
    <property type="entry name" value="SIGMA54_INTERACT_3"/>
    <property type="match status" value="1"/>
</dbReference>
<evidence type="ECO:0000313" key="10">
    <source>
        <dbReference type="EMBL" id="BDG61071.1"/>
    </source>
</evidence>
<accession>A0AA35G8H4</accession>
<dbReference type="GO" id="GO:0043565">
    <property type="term" value="F:sequence-specific DNA binding"/>
    <property type="evidence" value="ECO:0007669"/>
    <property type="project" value="InterPro"/>
</dbReference>
<dbReference type="RefSeq" id="WP_264841750.1">
    <property type="nucleotide sequence ID" value="NZ_AP025628.1"/>
</dbReference>
<dbReference type="InterPro" id="IPR009057">
    <property type="entry name" value="Homeodomain-like_sf"/>
</dbReference>
<dbReference type="InterPro" id="IPR027417">
    <property type="entry name" value="P-loop_NTPase"/>
</dbReference>
<evidence type="ECO:0000256" key="7">
    <source>
        <dbReference type="PROSITE-ProRule" id="PRU00169"/>
    </source>
</evidence>
<dbReference type="PROSITE" id="PS00675">
    <property type="entry name" value="SIGMA54_INTERACT_1"/>
    <property type="match status" value="1"/>
</dbReference>
<dbReference type="PROSITE" id="PS50045">
    <property type="entry name" value="SIGMA54_INTERACT_4"/>
    <property type="match status" value="1"/>
</dbReference>
<dbReference type="Pfam" id="PF25601">
    <property type="entry name" value="AAA_lid_14"/>
    <property type="match status" value="1"/>
</dbReference>
<evidence type="ECO:0000256" key="4">
    <source>
        <dbReference type="ARBA" id="ARBA00023015"/>
    </source>
</evidence>
<keyword evidence="5" id="KW-0804">Transcription</keyword>
<reference evidence="10" key="1">
    <citation type="submission" date="2022-03" db="EMBL/GenBank/DDBJ databases">
        <title>Complete genome sequence of Caldinitratiruptor microaerophilus.</title>
        <authorList>
            <person name="Mukaiyama R."/>
            <person name="Nishiyama T."/>
            <person name="Ueda K."/>
        </authorList>
    </citation>
    <scope>NUCLEOTIDE SEQUENCE</scope>
    <source>
        <strain evidence="10">JCM 16183</strain>
    </source>
</reference>
<dbReference type="InterPro" id="IPR002078">
    <property type="entry name" value="Sigma_54_int"/>
</dbReference>
<feature type="domain" description="Response regulatory" evidence="9">
    <location>
        <begin position="6"/>
        <end position="120"/>
    </location>
</feature>
<dbReference type="Gene3D" id="1.10.10.60">
    <property type="entry name" value="Homeodomain-like"/>
    <property type="match status" value="1"/>
</dbReference>
<protein>
    <recommendedName>
        <fullName evidence="1">Stage 0 sporulation protein A homolog</fullName>
    </recommendedName>
</protein>
<keyword evidence="4" id="KW-0805">Transcription regulation</keyword>
<dbReference type="SMART" id="SM00448">
    <property type="entry name" value="REC"/>
    <property type="match status" value="1"/>
</dbReference>
<dbReference type="SMART" id="SM00382">
    <property type="entry name" value="AAA"/>
    <property type="match status" value="1"/>
</dbReference>
<dbReference type="InterPro" id="IPR025944">
    <property type="entry name" value="Sigma_54_int_dom_CS"/>
</dbReference>
<dbReference type="GO" id="GO:0000160">
    <property type="term" value="P:phosphorelay signal transduction system"/>
    <property type="evidence" value="ECO:0007669"/>
    <property type="project" value="InterPro"/>
</dbReference>
<dbReference type="Gene3D" id="3.40.50.2300">
    <property type="match status" value="1"/>
</dbReference>
<evidence type="ECO:0000256" key="1">
    <source>
        <dbReference type="ARBA" id="ARBA00018672"/>
    </source>
</evidence>
<evidence type="ECO:0000256" key="5">
    <source>
        <dbReference type="ARBA" id="ARBA00023163"/>
    </source>
</evidence>
<evidence type="ECO:0000259" key="9">
    <source>
        <dbReference type="PROSITE" id="PS50110"/>
    </source>
</evidence>
<dbReference type="Gene3D" id="1.10.8.60">
    <property type="match status" value="1"/>
</dbReference>
<keyword evidence="11" id="KW-1185">Reference proteome</keyword>
<dbReference type="SUPFAM" id="SSF52540">
    <property type="entry name" value="P-loop containing nucleoside triphosphate hydrolases"/>
    <property type="match status" value="1"/>
</dbReference>
<keyword evidence="3" id="KW-0067">ATP-binding</keyword>
<dbReference type="InterPro" id="IPR002197">
    <property type="entry name" value="HTH_Fis"/>
</dbReference>
<sequence length="457" mass="50819">MADEPRVLIADDEDAFRELLVQRMQRRGWRPVGAADGHEALAALAEQEFDLAVVDIRMPGPDGLEVLRRAREMQPALEVVILTGHGTIETAIQAMKEGAYDFLTKPCNLSELDLVLQKALERRRLADENTGLRAALWRQEQVEIVGESPAIRQLLELTRRVAAADSNVLIEGESGTGKELVARALHRWSGRARGPFLAVNAAALPAHLLESELFGHARGAFTGAAADKPGLVELGHRGTLFLDEVGEMPAELQPKLLRFAETGEFRRVGETRLRRVSVRIVSATNRRLADEVAAGRFREDLYYRLCVVRIEVPPLRERREDIPLLVDHFLRRRARGPRSLSPAALDALMRYHYPGNVRELFNIVERGAILASGEVIQEGDLLLPGAVRLAERPAGGAPVPGPTAGDRFPTLEEVEREHIRRALERTGWNRAQAARLLGVSVRNLYRKIDEYRLSPGA</sequence>
<dbReference type="GO" id="GO:0006355">
    <property type="term" value="P:regulation of DNA-templated transcription"/>
    <property type="evidence" value="ECO:0007669"/>
    <property type="project" value="InterPro"/>
</dbReference>
<organism evidence="10 11">
    <name type="scientific">Caldinitratiruptor microaerophilus</name>
    <dbReference type="NCBI Taxonomy" id="671077"/>
    <lineage>
        <taxon>Bacteria</taxon>
        <taxon>Bacillati</taxon>
        <taxon>Bacillota</taxon>
        <taxon>Clostridia</taxon>
        <taxon>Eubacteriales</taxon>
        <taxon>Symbiobacteriaceae</taxon>
        <taxon>Caldinitratiruptor</taxon>
    </lineage>
</organism>
<dbReference type="InterPro" id="IPR003593">
    <property type="entry name" value="AAA+_ATPase"/>
</dbReference>
<feature type="modified residue" description="4-aspartylphosphate" evidence="7">
    <location>
        <position position="55"/>
    </location>
</feature>
<dbReference type="PRINTS" id="PR01590">
    <property type="entry name" value="HTHFIS"/>
</dbReference>
<evidence type="ECO:0000313" key="11">
    <source>
        <dbReference type="Proteomes" id="UP001163687"/>
    </source>
</evidence>
<evidence type="ECO:0000259" key="8">
    <source>
        <dbReference type="PROSITE" id="PS50045"/>
    </source>
</evidence>
<dbReference type="PROSITE" id="PS50110">
    <property type="entry name" value="RESPONSE_REGULATORY"/>
    <property type="match status" value="1"/>
</dbReference>
<gene>
    <name evidence="10" type="ORF">caldi_21610</name>
</gene>
<dbReference type="SUPFAM" id="SSF46689">
    <property type="entry name" value="Homeodomain-like"/>
    <property type="match status" value="1"/>
</dbReference>
<dbReference type="FunFam" id="3.40.50.300:FF:000006">
    <property type="entry name" value="DNA-binding transcriptional regulator NtrC"/>
    <property type="match status" value="1"/>
</dbReference>
<dbReference type="GO" id="GO:0005524">
    <property type="term" value="F:ATP binding"/>
    <property type="evidence" value="ECO:0007669"/>
    <property type="project" value="UniProtKB-KW"/>
</dbReference>
<evidence type="ECO:0000256" key="3">
    <source>
        <dbReference type="ARBA" id="ARBA00022840"/>
    </source>
</evidence>
<keyword evidence="7" id="KW-0597">Phosphoprotein</keyword>
<dbReference type="AlphaFoldDB" id="A0AA35G8H4"/>